<keyword evidence="2" id="KW-0813">Transport</keyword>
<dbReference type="Gene3D" id="1.20.1530.20">
    <property type="match status" value="1"/>
</dbReference>
<reference evidence="10 11" key="1">
    <citation type="submission" date="2020-10" db="EMBL/GenBank/DDBJ databases">
        <title>Connecting structure to function with the recovery of over 1000 high-quality activated sludge metagenome-assembled genomes encoding full-length rRNA genes using long-read sequencing.</title>
        <authorList>
            <person name="Singleton C.M."/>
            <person name="Petriglieri F."/>
            <person name="Kristensen J.M."/>
            <person name="Kirkegaard R.H."/>
            <person name="Michaelsen T.Y."/>
            <person name="Andersen M.H."/>
            <person name="Karst S.M."/>
            <person name="Dueholm M.S."/>
            <person name="Nielsen P.H."/>
            <person name="Albertsen M."/>
        </authorList>
    </citation>
    <scope>NUCLEOTIDE SEQUENCE [LARGE SCALE GENOMIC DNA]</scope>
    <source>
        <strain evidence="10">Fred_18-Q3-R57-64_BAT3C.720</strain>
    </source>
</reference>
<sequence>MWFLEYLHKLVAVLPTLARFALCMVLIVVIPRLSRRAHLPEAVGLLLSGMLFGPHVLDIFPHEHPVLKFFAEVGALFLMFFAGLELDLTLFRQKIFRALGFGVITTALPLLLATLLALALGHELLPAIVVGSLVASHTMLGSTIVARLGARNLEPMVVTFGATMVSDTLSLLVFAICVPLYASGFSIAGTAIQVIEIVVFIPFVLLGLGRAGAWLLRRVENDEETYFTLMFGILAVTALLAEWIKLPGIVGTFLAGLAVNASVKDKPAKGKLEFLGNSLFIPIFFIVTGFLIDPMALANSIREDFLLAMGLIGALLVGKWIAAEACGRAFGYPPAARRTVWSLTLPQVAATLTATLVAHKTFATTGQALVDSRLLNAVVIVVLVTAILGPILTQHYAPRMLAEAAQKPAGGS</sequence>
<comment type="subcellular location">
    <subcellularLocation>
        <location evidence="1">Membrane</location>
        <topology evidence="1">Multi-pass membrane protein</topology>
    </subcellularLocation>
</comment>
<feature type="transmembrane region" description="Helical" evidence="8">
    <location>
        <begin position="187"/>
        <end position="208"/>
    </location>
</feature>
<dbReference type="PANTHER" id="PTHR43562">
    <property type="entry name" value="NAPA-TYPE SODIUM/HYDROGEN ANTIPORTER"/>
    <property type="match status" value="1"/>
</dbReference>
<dbReference type="EMBL" id="JADJOT010000002">
    <property type="protein sequence ID" value="MBK7952744.1"/>
    <property type="molecule type" value="Genomic_DNA"/>
</dbReference>
<evidence type="ECO:0000256" key="3">
    <source>
        <dbReference type="ARBA" id="ARBA00022449"/>
    </source>
</evidence>
<dbReference type="GO" id="GO:0015297">
    <property type="term" value="F:antiporter activity"/>
    <property type="evidence" value="ECO:0007669"/>
    <property type="project" value="UniProtKB-KW"/>
</dbReference>
<feature type="transmembrane region" description="Helical" evidence="8">
    <location>
        <begin position="305"/>
        <end position="323"/>
    </location>
</feature>
<accession>A0A935T7J3</accession>
<feature type="transmembrane region" description="Helical" evidence="8">
    <location>
        <begin position="343"/>
        <end position="362"/>
    </location>
</feature>
<feature type="transmembrane region" description="Helical" evidence="8">
    <location>
        <begin position="42"/>
        <end position="60"/>
    </location>
</feature>
<dbReference type="GO" id="GO:1902600">
    <property type="term" value="P:proton transmembrane transport"/>
    <property type="evidence" value="ECO:0007669"/>
    <property type="project" value="InterPro"/>
</dbReference>
<comment type="caution">
    <text evidence="10">The sequence shown here is derived from an EMBL/GenBank/DDBJ whole genome shotgun (WGS) entry which is preliminary data.</text>
</comment>
<evidence type="ECO:0000313" key="11">
    <source>
        <dbReference type="Proteomes" id="UP000706151"/>
    </source>
</evidence>
<evidence type="ECO:0000256" key="1">
    <source>
        <dbReference type="ARBA" id="ARBA00004141"/>
    </source>
</evidence>
<protein>
    <submittedName>
        <fullName evidence="10">Cation:proton antiporter</fullName>
    </submittedName>
</protein>
<name>A0A935T7J3_9PROT</name>
<evidence type="ECO:0000256" key="4">
    <source>
        <dbReference type="ARBA" id="ARBA00022692"/>
    </source>
</evidence>
<feature type="transmembrane region" description="Helical" evidence="8">
    <location>
        <begin position="157"/>
        <end position="181"/>
    </location>
</feature>
<feature type="transmembrane region" description="Helical" evidence="8">
    <location>
        <begin position="66"/>
        <end position="86"/>
    </location>
</feature>
<feature type="transmembrane region" description="Helical" evidence="8">
    <location>
        <begin position="279"/>
        <end position="298"/>
    </location>
</feature>
<keyword evidence="4 8" id="KW-0812">Transmembrane</keyword>
<keyword evidence="3" id="KW-0050">Antiport</keyword>
<feature type="transmembrane region" description="Helical" evidence="8">
    <location>
        <begin position="229"/>
        <end position="259"/>
    </location>
</feature>
<dbReference type="PANTHER" id="PTHR43562:SF4">
    <property type="entry name" value="NA(+)_H(+) ANTIPORTER NHAS5"/>
    <property type="match status" value="1"/>
</dbReference>
<evidence type="ECO:0000256" key="2">
    <source>
        <dbReference type="ARBA" id="ARBA00022448"/>
    </source>
</evidence>
<evidence type="ECO:0000256" key="8">
    <source>
        <dbReference type="SAM" id="Phobius"/>
    </source>
</evidence>
<organism evidence="10 11">
    <name type="scientific">Candidatus Accumulibacter affinis</name>
    <dbReference type="NCBI Taxonomy" id="2954384"/>
    <lineage>
        <taxon>Bacteria</taxon>
        <taxon>Pseudomonadati</taxon>
        <taxon>Pseudomonadota</taxon>
        <taxon>Betaproteobacteria</taxon>
        <taxon>Candidatus Accumulibacter</taxon>
    </lineage>
</organism>
<evidence type="ECO:0000259" key="9">
    <source>
        <dbReference type="Pfam" id="PF00999"/>
    </source>
</evidence>
<feature type="transmembrane region" description="Helical" evidence="8">
    <location>
        <begin position="6"/>
        <end position="30"/>
    </location>
</feature>
<dbReference type="InterPro" id="IPR006153">
    <property type="entry name" value="Cation/H_exchanger_TM"/>
</dbReference>
<dbReference type="InterPro" id="IPR038770">
    <property type="entry name" value="Na+/solute_symporter_sf"/>
</dbReference>
<dbReference type="GO" id="GO:0016020">
    <property type="term" value="C:membrane"/>
    <property type="evidence" value="ECO:0007669"/>
    <property type="project" value="UniProtKB-SubCell"/>
</dbReference>
<evidence type="ECO:0000256" key="7">
    <source>
        <dbReference type="ARBA" id="ARBA00023136"/>
    </source>
</evidence>
<keyword evidence="5 8" id="KW-1133">Transmembrane helix</keyword>
<keyword evidence="6" id="KW-0406">Ion transport</keyword>
<feature type="transmembrane region" description="Helical" evidence="8">
    <location>
        <begin position="374"/>
        <end position="392"/>
    </location>
</feature>
<evidence type="ECO:0000256" key="6">
    <source>
        <dbReference type="ARBA" id="ARBA00023065"/>
    </source>
</evidence>
<gene>
    <name evidence="10" type="ORF">IPK02_01620</name>
</gene>
<feature type="transmembrane region" description="Helical" evidence="8">
    <location>
        <begin position="98"/>
        <end position="118"/>
    </location>
</feature>
<feature type="domain" description="Cation/H+ exchanger transmembrane" evidence="9">
    <location>
        <begin position="26"/>
        <end position="392"/>
    </location>
</feature>
<feature type="transmembrane region" description="Helical" evidence="8">
    <location>
        <begin position="124"/>
        <end position="145"/>
    </location>
</feature>
<proteinExistence type="predicted"/>
<evidence type="ECO:0000313" key="10">
    <source>
        <dbReference type="EMBL" id="MBK7952744.1"/>
    </source>
</evidence>
<evidence type="ECO:0000256" key="5">
    <source>
        <dbReference type="ARBA" id="ARBA00022989"/>
    </source>
</evidence>
<dbReference type="Proteomes" id="UP000706151">
    <property type="component" value="Unassembled WGS sequence"/>
</dbReference>
<dbReference type="AlphaFoldDB" id="A0A935T7J3"/>
<dbReference type="Pfam" id="PF00999">
    <property type="entry name" value="Na_H_Exchanger"/>
    <property type="match status" value="1"/>
</dbReference>
<keyword evidence="7 8" id="KW-0472">Membrane</keyword>